<comment type="caution">
    <text evidence="2">The sequence shown here is derived from an EMBL/GenBank/DDBJ whole genome shotgun (WGS) entry which is preliminary data.</text>
</comment>
<feature type="region of interest" description="Disordered" evidence="1">
    <location>
        <begin position="60"/>
        <end position="140"/>
    </location>
</feature>
<feature type="compositionally biased region" description="Polar residues" evidence="1">
    <location>
        <begin position="75"/>
        <end position="93"/>
    </location>
</feature>
<dbReference type="OrthoDB" id="3647039at2759"/>
<evidence type="ECO:0000313" key="3">
    <source>
        <dbReference type="Proteomes" id="UP000825890"/>
    </source>
</evidence>
<evidence type="ECO:0000256" key="1">
    <source>
        <dbReference type="SAM" id="MobiDB-lite"/>
    </source>
</evidence>
<proteinExistence type="predicted"/>
<feature type="compositionally biased region" description="Low complexity" evidence="1">
    <location>
        <begin position="61"/>
        <end position="74"/>
    </location>
</feature>
<accession>A0A9P3CH65</accession>
<reference evidence="2 3" key="1">
    <citation type="submission" date="2021-01" db="EMBL/GenBank/DDBJ databases">
        <title>Cercospora kikuchii MAFF 305040 whole genome shotgun sequence.</title>
        <authorList>
            <person name="Kashiwa T."/>
            <person name="Suzuki T."/>
        </authorList>
    </citation>
    <scope>NUCLEOTIDE SEQUENCE [LARGE SCALE GENOMIC DNA]</scope>
    <source>
        <strain evidence="2 3">MAFF 305040</strain>
    </source>
</reference>
<dbReference type="EMBL" id="BOLY01000004">
    <property type="protein sequence ID" value="GIZ44319.1"/>
    <property type="molecule type" value="Genomic_DNA"/>
</dbReference>
<protein>
    <submittedName>
        <fullName evidence="2">Uncharacterized protein</fullName>
    </submittedName>
</protein>
<name>A0A9P3CH65_9PEZI</name>
<dbReference type="AlphaFoldDB" id="A0A9P3CH65"/>
<evidence type="ECO:0000313" key="2">
    <source>
        <dbReference type="EMBL" id="GIZ44319.1"/>
    </source>
</evidence>
<organism evidence="2 3">
    <name type="scientific">Cercospora kikuchii</name>
    <dbReference type="NCBI Taxonomy" id="84275"/>
    <lineage>
        <taxon>Eukaryota</taxon>
        <taxon>Fungi</taxon>
        <taxon>Dikarya</taxon>
        <taxon>Ascomycota</taxon>
        <taxon>Pezizomycotina</taxon>
        <taxon>Dothideomycetes</taxon>
        <taxon>Dothideomycetidae</taxon>
        <taxon>Mycosphaerellales</taxon>
        <taxon>Mycosphaerellaceae</taxon>
        <taxon>Cercospora</taxon>
    </lineage>
</organism>
<keyword evidence="3" id="KW-1185">Reference proteome</keyword>
<dbReference type="RefSeq" id="XP_044658806.1">
    <property type="nucleotide sequence ID" value="XM_044802871.1"/>
</dbReference>
<dbReference type="Proteomes" id="UP000825890">
    <property type="component" value="Unassembled WGS sequence"/>
</dbReference>
<dbReference type="GeneID" id="68293095"/>
<gene>
    <name evidence="2" type="ORF">CKM354_000752000</name>
</gene>
<sequence length="140" mass="14789">MPSNRALHSSVISLQSDLPFLLGRRAVVPTTATKPLTTTASSNNLDKIATTALKAKAVEISKSASGQSSNAQQNITAASSSSVSAKDTFSTWRQTEHWSDGIVRPPTQEMRSAPSPHWATLPRGVVPGVGRPQQQASLGK</sequence>